<dbReference type="Proteomes" id="UP001283361">
    <property type="component" value="Unassembled WGS sequence"/>
</dbReference>
<dbReference type="EMBL" id="JAWDGP010003079">
    <property type="protein sequence ID" value="KAK3777481.1"/>
    <property type="molecule type" value="Genomic_DNA"/>
</dbReference>
<name>A0AAE1DNP5_9GAST</name>
<comment type="caution">
    <text evidence="1">The sequence shown here is derived from an EMBL/GenBank/DDBJ whole genome shotgun (WGS) entry which is preliminary data.</text>
</comment>
<sequence>MSARHVNTQNQQTRSSLGTEISGYRFQRGATCHNLTRFLIVSFTIVHNIKASSWFYNGEKIKAAIAALVWSVHDWEKGRAFPPIPVSNDEHLKNCVLVFRFFTIKLNLPMS</sequence>
<gene>
    <name evidence="1" type="ORF">RRG08_032584</name>
</gene>
<dbReference type="AlphaFoldDB" id="A0AAE1DNP5"/>
<organism evidence="1 2">
    <name type="scientific">Elysia crispata</name>
    <name type="common">lettuce slug</name>
    <dbReference type="NCBI Taxonomy" id="231223"/>
    <lineage>
        <taxon>Eukaryota</taxon>
        <taxon>Metazoa</taxon>
        <taxon>Spiralia</taxon>
        <taxon>Lophotrochozoa</taxon>
        <taxon>Mollusca</taxon>
        <taxon>Gastropoda</taxon>
        <taxon>Heterobranchia</taxon>
        <taxon>Euthyneura</taxon>
        <taxon>Panpulmonata</taxon>
        <taxon>Sacoglossa</taxon>
        <taxon>Placobranchoidea</taxon>
        <taxon>Plakobranchidae</taxon>
        <taxon>Elysia</taxon>
    </lineage>
</organism>
<keyword evidence="2" id="KW-1185">Reference proteome</keyword>
<protein>
    <submittedName>
        <fullName evidence="1">Uncharacterized protein</fullName>
    </submittedName>
</protein>
<reference evidence="1" key="1">
    <citation type="journal article" date="2023" name="G3 (Bethesda)">
        <title>A reference genome for the long-term kleptoplast-retaining sea slug Elysia crispata morphotype clarki.</title>
        <authorList>
            <person name="Eastman K.E."/>
            <person name="Pendleton A.L."/>
            <person name="Shaikh M.A."/>
            <person name="Suttiyut T."/>
            <person name="Ogas R."/>
            <person name="Tomko P."/>
            <person name="Gavelis G."/>
            <person name="Widhalm J.R."/>
            <person name="Wisecaver J.H."/>
        </authorList>
    </citation>
    <scope>NUCLEOTIDE SEQUENCE</scope>
    <source>
        <strain evidence="1">ECLA1</strain>
    </source>
</reference>
<evidence type="ECO:0000313" key="2">
    <source>
        <dbReference type="Proteomes" id="UP001283361"/>
    </source>
</evidence>
<evidence type="ECO:0000313" key="1">
    <source>
        <dbReference type="EMBL" id="KAK3777481.1"/>
    </source>
</evidence>
<proteinExistence type="predicted"/>
<accession>A0AAE1DNP5</accession>